<name>A0A9P0JVF2_ACAOB</name>
<evidence type="ECO:0000313" key="2">
    <source>
        <dbReference type="EMBL" id="CAH1961485.1"/>
    </source>
</evidence>
<accession>A0A9P0JVF2</accession>
<proteinExistence type="predicted"/>
<sequence length="232" mass="25633">MVIPAESTSTEKAKKHVGNNLQIHLSHNDKSLQVTGNNSKVKIEENSGTVRIIGDNCELTVMQGKGRIQYIGNCGKIYLGRNGLLKKLSYIGNNGKILRLENGDEEKGPPERDQKQHSDGSERETQKSQQRKIKVGRYYTRISSPSKSECKKSPSPKEVTSLSDSECEKISSMKKVTTSSDSGRKKLEAASTKHSGRRRMNFSVGCHDNFISLCGRNVEISGMKIVSRSMSG</sequence>
<dbReference type="Proteomes" id="UP001152888">
    <property type="component" value="Unassembled WGS sequence"/>
</dbReference>
<organism evidence="2 3">
    <name type="scientific">Acanthoscelides obtectus</name>
    <name type="common">Bean weevil</name>
    <name type="synonym">Bruchus obtectus</name>
    <dbReference type="NCBI Taxonomy" id="200917"/>
    <lineage>
        <taxon>Eukaryota</taxon>
        <taxon>Metazoa</taxon>
        <taxon>Ecdysozoa</taxon>
        <taxon>Arthropoda</taxon>
        <taxon>Hexapoda</taxon>
        <taxon>Insecta</taxon>
        <taxon>Pterygota</taxon>
        <taxon>Neoptera</taxon>
        <taxon>Endopterygota</taxon>
        <taxon>Coleoptera</taxon>
        <taxon>Polyphaga</taxon>
        <taxon>Cucujiformia</taxon>
        <taxon>Chrysomeloidea</taxon>
        <taxon>Chrysomelidae</taxon>
        <taxon>Bruchinae</taxon>
        <taxon>Bruchini</taxon>
        <taxon>Acanthoscelides</taxon>
    </lineage>
</organism>
<dbReference type="AlphaFoldDB" id="A0A9P0JVF2"/>
<feature type="compositionally biased region" description="Basic and acidic residues" evidence="1">
    <location>
        <begin position="100"/>
        <end position="126"/>
    </location>
</feature>
<feature type="region of interest" description="Disordered" evidence="1">
    <location>
        <begin position="100"/>
        <end position="195"/>
    </location>
</feature>
<dbReference type="OrthoDB" id="8190314at2759"/>
<reference evidence="2" key="1">
    <citation type="submission" date="2022-03" db="EMBL/GenBank/DDBJ databases">
        <authorList>
            <person name="Sayadi A."/>
        </authorList>
    </citation>
    <scope>NUCLEOTIDE SEQUENCE</scope>
</reference>
<comment type="caution">
    <text evidence="2">The sequence shown here is derived from an EMBL/GenBank/DDBJ whole genome shotgun (WGS) entry which is preliminary data.</text>
</comment>
<gene>
    <name evidence="2" type="ORF">ACAOBT_LOCUS4186</name>
</gene>
<evidence type="ECO:0000313" key="3">
    <source>
        <dbReference type="Proteomes" id="UP001152888"/>
    </source>
</evidence>
<keyword evidence="3" id="KW-1185">Reference proteome</keyword>
<evidence type="ECO:0000256" key="1">
    <source>
        <dbReference type="SAM" id="MobiDB-lite"/>
    </source>
</evidence>
<dbReference type="EMBL" id="CAKOFQ010006695">
    <property type="protein sequence ID" value="CAH1961485.1"/>
    <property type="molecule type" value="Genomic_DNA"/>
</dbReference>
<protein>
    <submittedName>
        <fullName evidence="2">Uncharacterized protein</fullName>
    </submittedName>
</protein>